<dbReference type="Pfam" id="PF03151">
    <property type="entry name" value="TPT"/>
    <property type="match status" value="1"/>
</dbReference>
<evidence type="ECO:0000256" key="5">
    <source>
        <dbReference type="SAM" id="Phobius"/>
    </source>
</evidence>
<comment type="caution">
    <text evidence="7">The sequence shown here is derived from an EMBL/GenBank/DDBJ whole genome shotgun (WGS) entry which is preliminary data.</text>
</comment>
<evidence type="ECO:0000256" key="4">
    <source>
        <dbReference type="ARBA" id="ARBA00023136"/>
    </source>
</evidence>
<keyword evidence="4 5" id="KW-0472">Membrane</keyword>
<gene>
    <name evidence="7" type="ORF">CDAUBV1_LOCUS4072</name>
</gene>
<dbReference type="InterPro" id="IPR050186">
    <property type="entry name" value="TPT_transporter"/>
</dbReference>
<dbReference type="InterPro" id="IPR004853">
    <property type="entry name" value="Sugar_P_trans_dom"/>
</dbReference>
<keyword evidence="2 5" id="KW-0812">Transmembrane</keyword>
<feature type="transmembrane region" description="Helical" evidence="5">
    <location>
        <begin position="153"/>
        <end position="171"/>
    </location>
</feature>
<evidence type="ECO:0000256" key="3">
    <source>
        <dbReference type="ARBA" id="ARBA00022989"/>
    </source>
</evidence>
<sequence>MMLLFARTALLTSLFYCFSISLTFFNNSCIKIFPYPLSITFLHMCFKFIFAWVARAVSAYCSGISRIELSWSKYFKMVAVAGASSAWDIGFSNWSFEYITISLYTMTKSTSIIFILFFSLILRLERKKISLIFVVLLISCGLFMFSYESAQFNLVGFLLVLFASFLSGIRWTTAQLLAQKKEWGLSHPIDLIYHAQPWMALAILPMSLYIEGAELVSSKVLFRASNYVQLSRDILYLSIGGLLAFGLECSEYLVVCTASSLALSIAGIFKEICTLYLAAKFNGDVISPINMIGFIICISGILLHVFMKTVHYGVRIRSNSGA</sequence>
<protein>
    <recommendedName>
        <fullName evidence="6">Sugar phosphate transporter domain-containing protein</fullName>
    </recommendedName>
</protein>
<feature type="domain" description="Sugar phosphate transporter" evidence="6">
    <location>
        <begin position="7"/>
        <end position="303"/>
    </location>
</feature>
<accession>A0AAV2T558</accession>
<comment type="subcellular location">
    <subcellularLocation>
        <location evidence="1">Membrane</location>
        <topology evidence="1">Multi-pass membrane protein</topology>
    </subcellularLocation>
</comment>
<feature type="transmembrane region" description="Helical" evidence="5">
    <location>
        <begin position="101"/>
        <end position="122"/>
    </location>
</feature>
<dbReference type="GO" id="GO:0016020">
    <property type="term" value="C:membrane"/>
    <property type="evidence" value="ECO:0007669"/>
    <property type="project" value="UniProtKB-SubCell"/>
</dbReference>
<proteinExistence type="predicted"/>
<dbReference type="AlphaFoldDB" id="A0AAV2T558"/>
<feature type="transmembrane region" description="Helical" evidence="5">
    <location>
        <begin position="35"/>
        <end position="54"/>
    </location>
</feature>
<evidence type="ECO:0000313" key="8">
    <source>
        <dbReference type="Proteomes" id="UP001497525"/>
    </source>
</evidence>
<dbReference type="PANTHER" id="PTHR11132">
    <property type="entry name" value="SOLUTE CARRIER FAMILY 35"/>
    <property type="match status" value="1"/>
</dbReference>
<feature type="transmembrane region" description="Helical" evidence="5">
    <location>
        <begin position="129"/>
        <end position="147"/>
    </location>
</feature>
<feature type="transmembrane region" description="Helical" evidence="5">
    <location>
        <begin position="234"/>
        <end position="254"/>
    </location>
</feature>
<reference evidence="7" key="1">
    <citation type="submission" date="2024-06" db="EMBL/GenBank/DDBJ databases">
        <authorList>
            <person name="Liu X."/>
            <person name="Lenzi L."/>
            <person name="Haldenby T S."/>
            <person name="Uol C."/>
        </authorList>
    </citation>
    <scope>NUCLEOTIDE SEQUENCE</scope>
</reference>
<feature type="transmembrane region" description="Helical" evidence="5">
    <location>
        <begin position="285"/>
        <end position="307"/>
    </location>
</feature>
<evidence type="ECO:0000256" key="1">
    <source>
        <dbReference type="ARBA" id="ARBA00004141"/>
    </source>
</evidence>
<organism evidence="7 8">
    <name type="scientific">Calicophoron daubneyi</name>
    <name type="common">Rumen fluke</name>
    <name type="synonym">Paramphistomum daubneyi</name>
    <dbReference type="NCBI Taxonomy" id="300641"/>
    <lineage>
        <taxon>Eukaryota</taxon>
        <taxon>Metazoa</taxon>
        <taxon>Spiralia</taxon>
        <taxon>Lophotrochozoa</taxon>
        <taxon>Platyhelminthes</taxon>
        <taxon>Trematoda</taxon>
        <taxon>Digenea</taxon>
        <taxon>Plagiorchiida</taxon>
        <taxon>Pronocephalata</taxon>
        <taxon>Paramphistomoidea</taxon>
        <taxon>Paramphistomidae</taxon>
        <taxon>Calicophoron</taxon>
    </lineage>
</organism>
<dbReference type="Proteomes" id="UP001497525">
    <property type="component" value="Unassembled WGS sequence"/>
</dbReference>
<keyword evidence="3 5" id="KW-1133">Transmembrane helix</keyword>
<evidence type="ECO:0000313" key="7">
    <source>
        <dbReference type="EMBL" id="CAL5131583.1"/>
    </source>
</evidence>
<dbReference type="EMBL" id="CAXLJL010000101">
    <property type="protein sequence ID" value="CAL5131583.1"/>
    <property type="molecule type" value="Genomic_DNA"/>
</dbReference>
<evidence type="ECO:0000259" key="6">
    <source>
        <dbReference type="Pfam" id="PF03151"/>
    </source>
</evidence>
<evidence type="ECO:0000256" key="2">
    <source>
        <dbReference type="ARBA" id="ARBA00022692"/>
    </source>
</evidence>
<name>A0AAV2T558_CALDB</name>